<comment type="caution">
    <text evidence="6">Lacks conserved residue(s) required for the propagation of feature annotation.</text>
</comment>
<dbReference type="Gene3D" id="2.60.200.30">
    <property type="entry name" value="Probable inorganic polyphosphate/atp-NAD kinase, domain 2"/>
    <property type="match status" value="1"/>
</dbReference>
<dbReference type="RefSeq" id="WP_199919921.1">
    <property type="nucleotide sequence ID" value="NZ_CP020921.1"/>
</dbReference>
<dbReference type="GO" id="GO:0003951">
    <property type="term" value="F:NAD+ kinase activity"/>
    <property type="evidence" value="ECO:0007669"/>
    <property type="project" value="UniProtKB-UniRule"/>
</dbReference>
<keyword evidence="8" id="KW-1185">Reference proteome</keyword>
<feature type="binding site" evidence="6">
    <location>
        <begin position="58"/>
        <end position="59"/>
    </location>
    <ligand>
        <name>NAD(+)</name>
        <dbReference type="ChEBI" id="CHEBI:57540"/>
    </ligand>
</feature>
<dbReference type="EC" id="2.7.1.23" evidence="6"/>
<evidence type="ECO:0000256" key="4">
    <source>
        <dbReference type="ARBA" id="ARBA00023027"/>
    </source>
</evidence>
<dbReference type="InterPro" id="IPR017437">
    <property type="entry name" value="ATP-NAD_kinase_PpnK-typ_C"/>
</dbReference>
<comment type="cofactor">
    <cofactor evidence="6">
        <name>a divalent metal cation</name>
        <dbReference type="ChEBI" id="CHEBI:60240"/>
    </cofactor>
</comment>
<dbReference type="Proteomes" id="UP000244792">
    <property type="component" value="Chromosome"/>
</dbReference>
<dbReference type="Pfam" id="PF20143">
    <property type="entry name" value="NAD_kinase_C"/>
    <property type="match status" value="1"/>
</dbReference>
<dbReference type="AlphaFoldDB" id="A0A2R4W0B3"/>
<feature type="binding site" evidence="6">
    <location>
        <position position="162"/>
    </location>
    <ligand>
        <name>NAD(+)</name>
        <dbReference type="ChEBI" id="CHEBI:57540"/>
    </ligand>
</feature>
<evidence type="ECO:0000313" key="7">
    <source>
        <dbReference type="EMBL" id="AWB10215.1"/>
    </source>
</evidence>
<dbReference type="InterPro" id="IPR016064">
    <property type="entry name" value="NAD/diacylglycerol_kinase_sf"/>
</dbReference>
<organism evidence="7 8">
    <name type="scientific">Thermodesulfobium acidiphilum</name>
    <dbReference type="NCBI Taxonomy" id="1794699"/>
    <lineage>
        <taxon>Bacteria</taxon>
        <taxon>Pseudomonadati</taxon>
        <taxon>Thermodesulfobiota</taxon>
        <taxon>Thermodesulfobiia</taxon>
        <taxon>Thermodesulfobiales</taxon>
        <taxon>Thermodesulfobiaceae</taxon>
        <taxon>Thermodesulfobium</taxon>
    </lineage>
</organism>
<evidence type="ECO:0000256" key="2">
    <source>
        <dbReference type="ARBA" id="ARBA00022777"/>
    </source>
</evidence>
<keyword evidence="2 6" id="KW-0418">Kinase</keyword>
<dbReference type="GO" id="GO:0005737">
    <property type="term" value="C:cytoplasm"/>
    <property type="evidence" value="ECO:0007669"/>
    <property type="project" value="UniProtKB-SubCell"/>
</dbReference>
<evidence type="ECO:0000256" key="6">
    <source>
        <dbReference type="HAMAP-Rule" id="MF_00361"/>
    </source>
</evidence>
<dbReference type="KEGG" id="taci:TDSAC_0858"/>
<accession>A0A2R4W0B3</accession>
<dbReference type="GO" id="GO:0006741">
    <property type="term" value="P:NADP+ biosynthetic process"/>
    <property type="evidence" value="ECO:0007669"/>
    <property type="project" value="UniProtKB-UniRule"/>
</dbReference>
<dbReference type="InterPro" id="IPR002504">
    <property type="entry name" value="NADK"/>
</dbReference>
<dbReference type="GO" id="GO:0046872">
    <property type="term" value="F:metal ion binding"/>
    <property type="evidence" value="ECO:0007669"/>
    <property type="project" value="UniProtKB-UniRule"/>
</dbReference>
<dbReference type="EMBL" id="CP020921">
    <property type="protein sequence ID" value="AWB10215.1"/>
    <property type="molecule type" value="Genomic_DNA"/>
</dbReference>
<sequence length="265" mass="30296">MANYNFLIKVNPKKQYNLDFLYQLGKKYNFFSIDKETNLITNFPIKEEADAIITFGGDGTLLRLIHEINLGKKIPIYALDLGRLGFLSTGSIDELEEFLENFPSVYSEKVNLLEIMTLDKIKYALNEIIFSRSDPLMVPWLIKIDNITFKIFSDGVIVSSSIGSTAYSYSAGGPIVEHFFDCMIITPISPRDPRCKSMVIEKKPIEIEFDPRYDTLYYSVDGQCITPLKGIEKSIITPSSKYITLLFNKKPSFFKKLKEKLTWGT</sequence>
<dbReference type="HAMAP" id="MF_00361">
    <property type="entry name" value="NAD_kinase"/>
    <property type="match status" value="1"/>
</dbReference>
<comment type="subcellular location">
    <subcellularLocation>
        <location evidence="6">Cytoplasm</location>
    </subcellularLocation>
</comment>
<keyword evidence="1 6" id="KW-0808">Transferase</keyword>
<dbReference type="Gene3D" id="3.40.50.10330">
    <property type="entry name" value="Probable inorganic polyphosphate/atp-NAD kinase, domain 1"/>
    <property type="match status" value="1"/>
</dbReference>
<feature type="binding site" evidence="6">
    <location>
        <begin position="126"/>
        <end position="127"/>
    </location>
    <ligand>
        <name>NAD(+)</name>
        <dbReference type="ChEBI" id="CHEBI:57540"/>
    </ligand>
</feature>
<protein>
    <recommendedName>
        <fullName evidence="6">NAD kinase</fullName>
        <ecNumber evidence="6">2.7.1.23</ecNumber>
    </recommendedName>
    <alternativeName>
        <fullName evidence="6">ATP-dependent NAD kinase</fullName>
    </alternativeName>
</protein>
<proteinExistence type="inferred from homology"/>
<comment type="function">
    <text evidence="6">Involved in the regulation of the intracellular balance of NAD and NADP, and is a key enzyme in the biosynthesis of NADP. Catalyzes specifically the phosphorylation on 2'-hydroxyl of the adenosine moiety of NAD to yield NADP.</text>
</comment>
<dbReference type="PANTHER" id="PTHR20275">
    <property type="entry name" value="NAD KINASE"/>
    <property type="match status" value="1"/>
</dbReference>
<evidence type="ECO:0000256" key="5">
    <source>
        <dbReference type="ARBA" id="ARBA00047925"/>
    </source>
</evidence>
<keyword evidence="6" id="KW-0067">ATP-binding</keyword>
<keyword evidence="3 6" id="KW-0521">NADP</keyword>
<keyword evidence="6" id="KW-0547">Nucleotide-binding</keyword>
<dbReference type="GO" id="GO:0005524">
    <property type="term" value="F:ATP binding"/>
    <property type="evidence" value="ECO:0007669"/>
    <property type="project" value="UniProtKB-KW"/>
</dbReference>
<evidence type="ECO:0000256" key="3">
    <source>
        <dbReference type="ARBA" id="ARBA00022857"/>
    </source>
</evidence>
<dbReference type="InterPro" id="IPR017438">
    <property type="entry name" value="ATP-NAD_kinase_N"/>
</dbReference>
<name>A0A2R4W0B3_THEAF</name>
<dbReference type="Pfam" id="PF01513">
    <property type="entry name" value="NAD_kinase"/>
    <property type="match status" value="1"/>
</dbReference>
<feature type="binding site" evidence="6">
    <location>
        <position position="223"/>
    </location>
    <ligand>
        <name>NAD(+)</name>
        <dbReference type="ChEBI" id="CHEBI:57540"/>
    </ligand>
</feature>
<feature type="active site" description="Proton acceptor" evidence="6">
    <location>
        <position position="58"/>
    </location>
</feature>
<dbReference type="GO" id="GO:0051287">
    <property type="term" value="F:NAD binding"/>
    <property type="evidence" value="ECO:0007669"/>
    <property type="project" value="UniProtKB-ARBA"/>
</dbReference>
<gene>
    <name evidence="6" type="primary">nadK</name>
    <name evidence="7" type="ORF">TDSAC_0858</name>
</gene>
<keyword evidence="4 6" id="KW-0520">NAD</keyword>
<evidence type="ECO:0000256" key="1">
    <source>
        <dbReference type="ARBA" id="ARBA00022679"/>
    </source>
</evidence>
<dbReference type="GO" id="GO:0019674">
    <property type="term" value="P:NAD+ metabolic process"/>
    <property type="evidence" value="ECO:0007669"/>
    <property type="project" value="InterPro"/>
</dbReference>
<dbReference type="PANTHER" id="PTHR20275:SF0">
    <property type="entry name" value="NAD KINASE"/>
    <property type="match status" value="1"/>
</dbReference>
<feature type="binding site" evidence="6">
    <location>
        <position position="154"/>
    </location>
    <ligand>
        <name>NAD(+)</name>
        <dbReference type="ChEBI" id="CHEBI:57540"/>
    </ligand>
</feature>
<reference evidence="7 8" key="1">
    <citation type="submission" date="2017-04" db="EMBL/GenBank/DDBJ databases">
        <title>Genomic insights into metabolism of Thermodesulfobium acidiphilum.</title>
        <authorList>
            <person name="Toshchakov S.V."/>
            <person name="Frolov E.N."/>
            <person name="Kublanov I.V."/>
            <person name="Samarov N.I."/>
            <person name="Novikov A."/>
            <person name="Lebedinsky A.V."/>
            <person name="Bonch-Osmolovskaya E.A."/>
            <person name="Chernyh N.A."/>
        </authorList>
    </citation>
    <scope>NUCLEOTIDE SEQUENCE [LARGE SCALE GENOMIC DNA]</scope>
    <source>
        <strain evidence="7 8">3127-1</strain>
    </source>
</reference>
<comment type="similarity">
    <text evidence="6">Belongs to the NAD kinase family.</text>
</comment>
<feature type="binding site" evidence="6">
    <location>
        <begin position="165"/>
        <end position="170"/>
    </location>
    <ligand>
        <name>NAD(+)</name>
        <dbReference type="ChEBI" id="CHEBI:57540"/>
    </ligand>
</feature>
<dbReference type="SUPFAM" id="SSF111331">
    <property type="entry name" value="NAD kinase/diacylglycerol kinase-like"/>
    <property type="match status" value="1"/>
</dbReference>
<comment type="catalytic activity">
    <reaction evidence="5 6">
        <text>NAD(+) + ATP = ADP + NADP(+) + H(+)</text>
        <dbReference type="Rhea" id="RHEA:18629"/>
        <dbReference type="ChEBI" id="CHEBI:15378"/>
        <dbReference type="ChEBI" id="CHEBI:30616"/>
        <dbReference type="ChEBI" id="CHEBI:57540"/>
        <dbReference type="ChEBI" id="CHEBI:58349"/>
        <dbReference type="ChEBI" id="CHEBI:456216"/>
        <dbReference type="EC" id="2.7.1.23"/>
    </reaction>
</comment>
<evidence type="ECO:0000313" key="8">
    <source>
        <dbReference type="Proteomes" id="UP000244792"/>
    </source>
</evidence>
<feature type="binding site" evidence="6">
    <location>
        <position position="63"/>
    </location>
    <ligand>
        <name>NAD(+)</name>
        <dbReference type="ChEBI" id="CHEBI:57540"/>
    </ligand>
</feature>
<keyword evidence="6" id="KW-0963">Cytoplasm</keyword>